<gene>
    <name evidence="1" type="ORF">GCM10007935_10090</name>
</gene>
<evidence type="ECO:0000313" key="2">
    <source>
        <dbReference type="Proteomes" id="UP001156903"/>
    </source>
</evidence>
<dbReference type="EMBL" id="BSPB01000005">
    <property type="protein sequence ID" value="GLS13579.1"/>
    <property type="molecule type" value="Genomic_DNA"/>
</dbReference>
<sequence length="95" mass="9704">MTATLTAPAWADMPTRPETLAASLRQLVNAAGPLACGMAVALEAVQRAQIAEEEGETPGLDATQRGHLIALCAVSAQMLGAAATEACDDLLRLGC</sequence>
<reference evidence="2" key="1">
    <citation type="journal article" date="2019" name="Int. J. Syst. Evol. Microbiol.">
        <title>The Global Catalogue of Microorganisms (GCM) 10K type strain sequencing project: providing services to taxonomists for standard genome sequencing and annotation.</title>
        <authorList>
            <consortium name="The Broad Institute Genomics Platform"/>
            <consortium name="The Broad Institute Genome Sequencing Center for Infectious Disease"/>
            <person name="Wu L."/>
            <person name="Ma J."/>
        </authorList>
    </citation>
    <scope>NUCLEOTIDE SEQUENCE [LARGE SCALE GENOMIC DNA]</scope>
    <source>
        <strain evidence="2">NBRC 109341</strain>
    </source>
</reference>
<name>A0ABQ6C1J2_9BURK</name>
<organism evidence="1 2">
    <name type="scientific">Hydrogenophaga electricum</name>
    <dbReference type="NCBI Taxonomy" id="1230953"/>
    <lineage>
        <taxon>Bacteria</taxon>
        <taxon>Pseudomonadati</taxon>
        <taxon>Pseudomonadota</taxon>
        <taxon>Betaproteobacteria</taxon>
        <taxon>Burkholderiales</taxon>
        <taxon>Comamonadaceae</taxon>
        <taxon>Hydrogenophaga</taxon>
    </lineage>
</organism>
<evidence type="ECO:0000313" key="1">
    <source>
        <dbReference type="EMBL" id="GLS13579.1"/>
    </source>
</evidence>
<dbReference type="RefSeq" id="WP_284306926.1">
    <property type="nucleotide sequence ID" value="NZ_BSPB01000005.1"/>
</dbReference>
<dbReference type="Proteomes" id="UP001156903">
    <property type="component" value="Unassembled WGS sequence"/>
</dbReference>
<protein>
    <submittedName>
        <fullName evidence="1">Uncharacterized protein</fullName>
    </submittedName>
</protein>
<keyword evidence="2" id="KW-1185">Reference proteome</keyword>
<accession>A0ABQ6C1J2</accession>
<proteinExistence type="predicted"/>
<comment type="caution">
    <text evidence="1">The sequence shown here is derived from an EMBL/GenBank/DDBJ whole genome shotgun (WGS) entry which is preliminary data.</text>
</comment>